<evidence type="ECO:0000313" key="2">
    <source>
        <dbReference type="Proteomes" id="UP000734511"/>
    </source>
</evidence>
<name>A0ABX0ZW53_9ACTN</name>
<gene>
    <name evidence="1" type="ORF">HCN08_27940</name>
</gene>
<proteinExistence type="predicted"/>
<dbReference type="Proteomes" id="UP000734511">
    <property type="component" value="Unassembled WGS sequence"/>
</dbReference>
<protein>
    <submittedName>
        <fullName evidence="1">Uncharacterized protein</fullName>
    </submittedName>
</protein>
<evidence type="ECO:0000313" key="1">
    <source>
        <dbReference type="EMBL" id="NJP47205.1"/>
    </source>
</evidence>
<dbReference type="RefSeq" id="WP_167986045.1">
    <property type="nucleotide sequence ID" value="NZ_JAATEJ010000027.1"/>
</dbReference>
<accession>A0ABX0ZW53</accession>
<dbReference type="EMBL" id="JAATEJ010000027">
    <property type="protein sequence ID" value="NJP47205.1"/>
    <property type="molecule type" value="Genomic_DNA"/>
</dbReference>
<comment type="caution">
    <text evidence="1">The sequence shown here is derived from an EMBL/GenBank/DDBJ whole genome shotgun (WGS) entry which is preliminary data.</text>
</comment>
<organism evidence="1 2">
    <name type="scientific">Actinacidiphila epipremni</name>
    <dbReference type="NCBI Taxonomy" id="2053013"/>
    <lineage>
        <taxon>Bacteria</taxon>
        <taxon>Bacillati</taxon>
        <taxon>Actinomycetota</taxon>
        <taxon>Actinomycetes</taxon>
        <taxon>Kitasatosporales</taxon>
        <taxon>Streptomycetaceae</taxon>
        <taxon>Actinacidiphila</taxon>
    </lineage>
</organism>
<sequence length="467" mass="52842">MDFLDTYEEWADAHAFFDTALIPGPGRRSADPLAEQTRAWETRLAQATPNGALLRSNALFDSLSSGQTLHLLHVTHALEQITEHGVLYPSGGCLVGAIYCAPLAATGSGYRMHNLGAYVLDKEAPAFVARMNLTGHTPTPLIFEVTLPAQAYRGLAGIDYLRLGSIHLQIYSRLEYLLSKAERHRLRETVVSRAKNSTAFLALAASVAYEGTRVQPEPFLRLLDEAIPRLPILGYIYFEALAEYLMLHSTSAHTRERAAVGEFNNWLYKEMLFATFPHMAGRFDLAKFRPSPRELDALLTRIDATTDPEHARTYLTARISYLVAARLFTPGKAPSAWHHRRWEFDSLADELGPLLGHLIHRELRTFGRYPDFYFYYDQHKALQAWNYWNHMDIVVPFNGTFPKGEVGINPAYPDLQYRVWRAERDGAGYLHPAEELDLTIAPRLVDIKYTLMRNNKWAQPSTTPTPA</sequence>
<reference evidence="1 2" key="1">
    <citation type="submission" date="2020-03" db="EMBL/GenBank/DDBJ databases">
        <title>WGS of actinomycetes isolated from Thailand.</title>
        <authorList>
            <person name="Thawai C."/>
        </authorList>
    </citation>
    <scope>NUCLEOTIDE SEQUENCE [LARGE SCALE GENOMIC DNA]</scope>
    <source>
        <strain evidence="1 2">PRB2-1</strain>
    </source>
</reference>
<keyword evidence="2" id="KW-1185">Reference proteome</keyword>